<reference evidence="6" key="1">
    <citation type="journal article" date="2019" name="Int. J. Syst. Evol. Microbiol.">
        <title>The Global Catalogue of Microorganisms (GCM) 10K type strain sequencing project: providing services to taxonomists for standard genome sequencing and annotation.</title>
        <authorList>
            <consortium name="The Broad Institute Genomics Platform"/>
            <consortium name="The Broad Institute Genome Sequencing Center for Infectious Disease"/>
            <person name="Wu L."/>
            <person name="Ma J."/>
        </authorList>
    </citation>
    <scope>NUCLEOTIDE SEQUENCE [LARGE SCALE GENOMIC DNA]</scope>
    <source>
        <strain evidence="6">CCM 7132</strain>
    </source>
</reference>
<evidence type="ECO:0000256" key="1">
    <source>
        <dbReference type="ARBA" id="ARBA00022723"/>
    </source>
</evidence>
<dbReference type="PRINTS" id="PR00368">
    <property type="entry name" value="FADPNR"/>
</dbReference>
<evidence type="ECO:0000259" key="4">
    <source>
        <dbReference type="PROSITE" id="PS51379"/>
    </source>
</evidence>
<dbReference type="PANTHER" id="PTHR42783:SF3">
    <property type="entry name" value="GLUTAMATE SYNTHASE [NADPH] SMALL CHAIN-RELATED"/>
    <property type="match status" value="1"/>
</dbReference>
<dbReference type="InterPro" id="IPR028261">
    <property type="entry name" value="DPD_II"/>
</dbReference>
<sequence>MPLKLRELNRALHVRTRVGVGSLRSRRPDYVSYLPPCNHACPAGENIQGWLSLAEKGEYEAAWRLLTQENALPAIHGRACYHPCEGGCNRADMDAPVAIHEVERFLGDRAMESGWVVETAPASGRKVLVVGSGPAGLACAYHLSRLGHEVEIREASARAGGMLAYGIPAYRLPLSVLDAEIDRVLSMPGVSLRCNAPVTDIRSVMEQSGFDAAFIAVGAARALTMALPVDGKRRVMEAIDLLHQVREGARPDLGQVVAVIGGGNVAMDAARTARRLGAQNVFMVYRRDRDHMSALSEEIEAAQEEGVTIRYCSVVRHFGPEGVEIETITLGADGSITPTGETEIVAADSVILAIGQHADLSLCAGFADIAIGKGDVLQVDRAFMTGHAGIFAGGDCVPGARTMTTATGHGKHAARAIDAFLKGEALPEKKPRDIVTFDMLNMPTLLEAGREEAVELPPARRSGFEEIIAGLAEHEARREAGRCLSCGNCYECDNCYAACSEQAITRLGKGQGYAISADLCTGCGDCAAQCPCHAIAMTPEAEGSATASDGIGELVSPTKFVVRA</sequence>
<dbReference type="EMBL" id="BMCH01000005">
    <property type="protein sequence ID" value="GGC35835.1"/>
    <property type="molecule type" value="Genomic_DNA"/>
</dbReference>
<dbReference type="Pfam" id="PF07992">
    <property type="entry name" value="Pyr_redox_2"/>
    <property type="match status" value="1"/>
</dbReference>
<dbReference type="InterPro" id="IPR017900">
    <property type="entry name" value="4Fe4S_Fe_S_CS"/>
</dbReference>
<dbReference type="Pfam" id="PF14691">
    <property type="entry name" value="Fer4_20"/>
    <property type="match status" value="1"/>
</dbReference>
<dbReference type="PROSITE" id="PS00198">
    <property type="entry name" value="4FE4S_FER_1"/>
    <property type="match status" value="1"/>
</dbReference>
<comment type="caution">
    <text evidence="5">The sequence shown here is derived from an EMBL/GenBank/DDBJ whole genome shotgun (WGS) entry which is preliminary data.</text>
</comment>
<keyword evidence="6" id="KW-1185">Reference proteome</keyword>
<evidence type="ECO:0000313" key="5">
    <source>
        <dbReference type="EMBL" id="GGC35835.1"/>
    </source>
</evidence>
<gene>
    <name evidence="5" type="ORF">GCM10007207_21770</name>
</gene>
<name>A0ABQ1M754_9PROT</name>
<dbReference type="InterPro" id="IPR009051">
    <property type="entry name" value="Helical_ferredxn"/>
</dbReference>
<keyword evidence="1" id="KW-0479">Metal-binding</keyword>
<dbReference type="RefSeq" id="WP_188426791.1">
    <property type="nucleotide sequence ID" value="NZ_BMCH01000005.1"/>
</dbReference>
<dbReference type="InterPro" id="IPR036188">
    <property type="entry name" value="FAD/NAD-bd_sf"/>
</dbReference>
<evidence type="ECO:0000313" key="6">
    <source>
        <dbReference type="Proteomes" id="UP000637769"/>
    </source>
</evidence>
<dbReference type="SUPFAM" id="SSF51971">
    <property type="entry name" value="Nucleotide-binding domain"/>
    <property type="match status" value="1"/>
</dbReference>
<dbReference type="NCBIfam" id="NF009410">
    <property type="entry name" value="PRK12771.1"/>
    <property type="match status" value="1"/>
</dbReference>
<dbReference type="Gene3D" id="3.30.70.20">
    <property type="match status" value="1"/>
</dbReference>
<proteinExistence type="predicted"/>
<dbReference type="Pfam" id="PF12838">
    <property type="entry name" value="Fer4_7"/>
    <property type="match status" value="1"/>
</dbReference>
<accession>A0ABQ1M754</accession>
<evidence type="ECO:0000256" key="3">
    <source>
        <dbReference type="ARBA" id="ARBA00023014"/>
    </source>
</evidence>
<organism evidence="5 6">
    <name type="scientific">Asaia siamensis</name>
    <dbReference type="NCBI Taxonomy" id="110479"/>
    <lineage>
        <taxon>Bacteria</taxon>
        <taxon>Pseudomonadati</taxon>
        <taxon>Pseudomonadota</taxon>
        <taxon>Alphaproteobacteria</taxon>
        <taxon>Acetobacterales</taxon>
        <taxon>Acetobacteraceae</taxon>
        <taxon>Asaia</taxon>
    </lineage>
</organism>
<keyword evidence="3" id="KW-0411">Iron-sulfur</keyword>
<dbReference type="Proteomes" id="UP000637769">
    <property type="component" value="Unassembled WGS sequence"/>
</dbReference>
<dbReference type="InterPro" id="IPR017896">
    <property type="entry name" value="4Fe4S_Fe-S-bd"/>
</dbReference>
<feature type="domain" description="4Fe-4S ferredoxin-type" evidence="4">
    <location>
        <begin position="511"/>
        <end position="540"/>
    </location>
</feature>
<dbReference type="PRINTS" id="PR00469">
    <property type="entry name" value="PNDRDTASEII"/>
</dbReference>
<dbReference type="Gene3D" id="3.50.50.60">
    <property type="entry name" value="FAD/NAD(P)-binding domain"/>
    <property type="match status" value="2"/>
</dbReference>
<dbReference type="PANTHER" id="PTHR42783">
    <property type="entry name" value="GLUTAMATE SYNTHASE [NADPH] SMALL CHAIN"/>
    <property type="match status" value="1"/>
</dbReference>
<evidence type="ECO:0000256" key="2">
    <source>
        <dbReference type="ARBA" id="ARBA00023004"/>
    </source>
</evidence>
<protein>
    <submittedName>
        <fullName evidence="5">Glutamate synthase</fullName>
    </submittedName>
</protein>
<dbReference type="PROSITE" id="PS51379">
    <property type="entry name" value="4FE4S_FER_2"/>
    <property type="match status" value="1"/>
</dbReference>
<dbReference type="Gene3D" id="1.10.1060.10">
    <property type="entry name" value="Alpha-helical ferredoxin"/>
    <property type="match status" value="1"/>
</dbReference>
<keyword evidence="2" id="KW-0408">Iron</keyword>
<dbReference type="SUPFAM" id="SSF46548">
    <property type="entry name" value="alpha-helical ferredoxin"/>
    <property type="match status" value="2"/>
</dbReference>
<dbReference type="InterPro" id="IPR023753">
    <property type="entry name" value="FAD/NAD-binding_dom"/>
</dbReference>